<protein>
    <submittedName>
        <fullName evidence="3">Membrane protein</fullName>
    </submittedName>
</protein>
<evidence type="ECO:0000256" key="1">
    <source>
        <dbReference type="SAM" id="Phobius"/>
    </source>
</evidence>
<reference evidence="3 4" key="1">
    <citation type="submission" date="2022-01" db="EMBL/GenBank/DDBJ databases">
        <title>Novel bile acid biosynthetic pathways are enriched in the microbiome of centenarians.</title>
        <authorList>
            <person name="Sato Y."/>
            <person name="Atarashi K."/>
            <person name="Plichta R.D."/>
            <person name="Arai Y."/>
            <person name="Sasajima S."/>
            <person name="Kearney M.S."/>
            <person name="Suda W."/>
            <person name="Takeshita K."/>
            <person name="Sasaki T."/>
            <person name="Okamoto S."/>
            <person name="Skelly N.A."/>
            <person name="Okamura Y."/>
            <person name="Vlamakis H."/>
            <person name="Li Y."/>
            <person name="Tanoue T."/>
            <person name="Takei H."/>
            <person name="Nittono H."/>
            <person name="Narushima S."/>
            <person name="Irie J."/>
            <person name="Itoh H."/>
            <person name="Moriya K."/>
            <person name="Sugiura Y."/>
            <person name="Suematsu M."/>
            <person name="Moritoki N."/>
            <person name="Shibata S."/>
            <person name="Littman R.D."/>
            <person name="Fischbach A.M."/>
            <person name="Uwamino Y."/>
            <person name="Inoue T."/>
            <person name="Honda A."/>
            <person name="Hattori M."/>
            <person name="Murai T."/>
            <person name="Xavier J.R."/>
            <person name="Hirose N."/>
            <person name="Honda K."/>
        </authorList>
    </citation>
    <scope>NUCLEOTIDE SEQUENCE [LARGE SCALE GENOMIC DNA]</scope>
    <source>
        <strain evidence="3 4">CE91-St30</strain>
    </source>
</reference>
<dbReference type="PANTHER" id="PTHR30336:SF18">
    <property type="entry name" value="MEMBRANE PROTEIN"/>
    <property type="match status" value="1"/>
</dbReference>
<dbReference type="EMBL" id="AP025564">
    <property type="protein sequence ID" value="BDE95070.1"/>
    <property type="molecule type" value="Genomic_DNA"/>
</dbReference>
<gene>
    <name evidence="3" type="ORF">CE91St30_04030</name>
</gene>
<sequence>MEVIAASCIVTAVLFGVFFLIYRTNKTSLMSGFTFGMFLFALVATYTIAVGQHPANPFLLYPLIALAGIALIVPLFGIYILVGYLLHNARVVFRKEGRSLSNSLTLIAAIGIIALVIVSWFVASESIPIWLQAIWAGITSIVAIYTFVVFVFLVTTALCSIARPKRDKDYIVVLGSGLIEGRVTPLLAGRIRRAIQFARKQRDKTEKLPVLVMSGGQGPDEPLAEARAMAQFAIDAGYDPAHVLVEDKSTNTAENMAFSKSLMDARSPGGYKAIFSTSSYHVMRAGIYARKAGLRIDGIGAPTALYYLPNALLREFIALVVMRKKRFIIVVVIVFLLTATSYGLPYYLAQMISSTL</sequence>
<feature type="transmembrane region" description="Helical" evidence="1">
    <location>
        <begin position="103"/>
        <end position="123"/>
    </location>
</feature>
<keyword evidence="1" id="KW-1133">Transmembrane helix</keyword>
<dbReference type="Pfam" id="PF02698">
    <property type="entry name" value="DUF218"/>
    <property type="match status" value="1"/>
</dbReference>
<dbReference type="InterPro" id="IPR014729">
    <property type="entry name" value="Rossmann-like_a/b/a_fold"/>
</dbReference>
<accession>A0ABM7WFT0</accession>
<evidence type="ECO:0000313" key="4">
    <source>
        <dbReference type="Proteomes" id="UP001320544"/>
    </source>
</evidence>
<dbReference type="CDD" id="cd06259">
    <property type="entry name" value="YdcF-like"/>
    <property type="match status" value="1"/>
</dbReference>
<keyword evidence="1" id="KW-0472">Membrane</keyword>
<dbReference type="InterPro" id="IPR003848">
    <property type="entry name" value="DUF218"/>
</dbReference>
<feature type="transmembrane region" description="Helical" evidence="1">
    <location>
        <begin position="6"/>
        <end position="22"/>
    </location>
</feature>
<feature type="domain" description="DUF218" evidence="2">
    <location>
        <begin position="169"/>
        <end position="317"/>
    </location>
</feature>
<name>A0ABM7WFT0_9ACTN</name>
<feature type="transmembrane region" description="Helical" evidence="1">
    <location>
        <begin position="129"/>
        <end position="158"/>
    </location>
</feature>
<dbReference type="Proteomes" id="UP001320544">
    <property type="component" value="Chromosome"/>
</dbReference>
<dbReference type="InterPro" id="IPR051599">
    <property type="entry name" value="Cell_Envelope_Assoc"/>
</dbReference>
<dbReference type="PANTHER" id="PTHR30336">
    <property type="entry name" value="INNER MEMBRANE PROTEIN, PROBABLE PERMEASE"/>
    <property type="match status" value="1"/>
</dbReference>
<keyword evidence="4" id="KW-1185">Reference proteome</keyword>
<dbReference type="RefSeq" id="WP_244411559.1">
    <property type="nucleotide sequence ID" value="NZ_AP025564.1"/>
</dbReference>
<evidence type="ECO:0000313" key="3">
    <source>
        <dbReference type="EMBL" id="BDE95070.1"/>
    </source>
</evidence>
<organism evidence="3 4">
    <name type="scientific">Raoultibacter timonensis</name>
    <dbReference type="NCBI Taxonomy" id="1907662"/>
    <lineage>
        <taxon>Bacteria</taxon>
        <taxon>Bacillati</taxon>
        <taxon>Actinomycetota</taxon>
        <taxon>Coriobacteriia</taxon>
        <taxon>Eggerthellales</taxon>
        <taxon>Eggerthellaceae</taxon>
        <taxon>Raoultibacter</taxon>
    </lineage>
</organism>
<evidence type="ECO:0000259" key="2">
    <source>
        <dbReference type="Pfam" id="PF02698"/>
    </source>
</evidence>
<keyword evidence="1" id="KW-0812">Transmembrane</keyword>
<feature type="transmembrane region" description="Helical" evidence="1">
    <location>
        <begin position="60"/>
        <end position="82"/>
    </location>
</feature>
<proteinExistence type="predicted"/>
<feature type="transmembrane region" description="Helical" evidence="1">
    <location>
        <begin position="327"/>
        <end position="348"/>
    </location>
</feature>
<feature type="transmembrane region" description="Helical" evidence="1">
    <location>
        <begin position="29"/>
        <end position="48"/>
    </location>
</feature>
<dbReference type="Gene3D" id="3.40.50.620">
    <property type="entry name" value="HUPs"/>
    <property type="match status" value="1"/>
</dbReference>